<dbReference type="AlphaFoldDB" id="A0A225VFY5"/>
<comment type="caution">
    <text evidence="1">The sequence shown here is derived from an EMBL/GenBank/DDBJ whole genome shotgun (WGS) entry which is preliminary data.</text>
</comment>
<dbReference type="STRING" id="4795.A0A225VFY5"/>
<proteinExistence type="predicted"/>
<accession>A0A225VFY5</accession>
<sequence>MGRRLRAPNELLRRTEVAEAGELPVYHENLLRVMKRSHECAELARKREQERQARYYNRRVRNRREFQAGDLVWMHNPPRGKKATKFVHQWMGPLRIVEPAGFDNFVLKREDKAGKVETIIAHVSFLISYHYPEPLLDQVALDIDEQIAYEERQSEWNESEAAAPVLTATISLEPATTKRGKKRVRTASDGIVGHDVTRGLLVERRRRRRRNRAGQYVLEYELSPCSDPNRWETDDKERWLVDGRARARWISVKEYERLHNGERVVEDPWIEEDV</sequence>
<evidence type="ECO:0000313" key="1">
    <source>
        <dbReference type="EMBL" id="OWZ03410.1"/>
    </source>
</evidence>
<dbReference type="Proteomes" id="UP000198211">
    <property type="component" value="Unassembled WGS sequence"/>
</dbReference>
<protein>
    <submittedName>
        <fullName evidence="1">Uncharacterized protein</fullName>
    </submittedName>
</protein>
<dbReference type="EMBL" id="NBNE01005538">
    <property type="protein sequence ID" value="OWZ03410.1"/>
    <property type="molecule type" value="Genomic_DNA"/>
</dbReference>
<dbReference type="OrthoDB" id="126738at2759"/>
<evidence type="ECO:0000313" key="2">
    <source>
        <dbReference type="Proteomes" id="UP000198211"/>
    </source>
</evidence>
<organism evidence="1 2">
    <name type="scientific">Phytophthora megakarya</name>
    <dbReference type="NCBI Taxonomy" id="4795"/>
    <lineage>
        <taxon>Eukaryota</taxon>
        <taxon>Sar</taxon>
        <taxon>Stramenopiles</taxon>
        <taxon>Oomycota</taxon>
        <taxon>Peronosporomycetes</taxon>
        <taxon>Peronosporales</taxon>
        <taxon>Peronosporaceae</taxon>
        <taxon>Phytophthora</taxon>
    </lineage>
</organism>
<gene>
    <name evidence="1" type="ORF">PHMEG_00024864</name>
</gene>
<reference evidence="2" key="1">
    <citation type="submission" date="2017-03" db="EMBL/GenBank/DDBJ databases">
        <title>Phytopthora megakarya and P. palmivora, two closely related causual agents of cacao black pod achieved similar genome size and gene model numbers by different mechanisms.</title>
        <authorList>
            <person name="Ali S."/>
            <person name="Shao J."/>
            <person name="Larry D.J."/>
            <person name="Kronmiller B."/>
            <person name="Shen D."/>
            <person name="Strem M.D."/>
            <person name="Melnick R.L."/>
            <person name="Guiltinan M.J."/>
            <person name="Tyler B.M."/>
            <person name="Meinhardt L.W."/>
            <person name="Bailey B.A."/>
        </authorList>
    </citation>
    <scope>NUCLEOTIDE SEQUENCE [LARGE SCALE GENOMIC DNA]</scope>
    <source>
        <strain evidence="2">zdho120</strain>
    </source>
</reference>
<name>A0A225VFY5_9STRA</name>
<keyword evidence="2" id="KW-1185">Reference proteome</keyword>